<accession>A0AAV7R619</accession>
<keyword evidence="2" id="KW-1185">Reference proteome</keyword>
<comment type="caution">
    <text evidence="1">The sequence shown here is derived from an EMBL/GenBank/DDBJ whole genome shotgun (WGS) entry which is preliminary data.</text>
</comment>
<evidence type="ECO:0000313" key="2">
    <source>
        <dbReference type="Proteomes" id="UP001066276"/>
    </source>
</evidence>
<dbReference type="EMBL" id="JANPWB010000009">
    <property type="protein sequence ID" value="KAJ1148212.1"/>
    <property type="molecule type" value="Genomic_DNA"/>
</dbReference>
<reference evidence="1" key="1">
    <citation type="journal article" date="2022" name="bioRxiv">
        <title>Sequencing and chromosome-scale assembly of the giantPleurodeles waltlgenome.</title>
        <authorList>
            <person name="Brown T."/>
            <person name="Elewa A."/>
            <person name="Iarovenko S."/>
            <person name="Subramanian E."/>
            <person name="Araus A.J."/>
            <person name="Petzold A."/>
            <person name="Susuki M."/>
            <person name="Suzuki K.-i.T."/>
            <person name="Hayashi T."/>
            <person name="Toyoda A."/>
            <person name="Oliveira C."/>
            <person name="Osipova E."/>
            <person name="Leigh N.D."/>
            <person name="Simon A."/>
            <person name="Yun M.H."/>
        </authorList>
    </citation>
    <scope>NUCLEOTIDE SEQUENCE</scope>
    <source>
        <strain evidence="1">20211129_DDA</strain>
        <tissue evidence="1">Liver</tissue>
    </source>
</reference>
<proteinExistence type="predicted"/>
<name>A0AAV7R619_PLEWA</name>
<evidence type="ECO:0000313" key="1">
    <source>
        <dbReference type="EMBL" id="KAJ1148212.1"/>
    </source>
</evidence>
<protein>
    <submittedName>
        <fullName evidence="1">Uncharacterized protein</fullName>
    </submittedName>
</protein>
<dbReference type="Proteomes" id="UP001066276">
    <property type="component" value="Chromosome 5"/>
</dbReference>
<sequence length="66" mass="7363">MTRGSSGLRRRGLVFWRQQSRTLAGKEVATAVLRGHHVPQVQTIGFLIIPHNPSPKNEISGCEKEK</sequence>
<dbReference type="AlphaFoldDB" id="A0AAV7R619"/>
<organism evidence="1 2">
    <name type="scientific">Pleurodeles waltl</name>
    <name type="common">Iberian ribbed newt</name>
    <dbReference type="NCBI Taxonomy" id="8319"/>
    <lineage>
        <taxon>Eukaryota</taxon>
        <taxon>Metazoa</taxon>
        <taxon>Chordata</taxon>
        <taxon>Craniata</taxon>
        <taxon>Vertebrata</taxon>
        <taxon>Euteleostomi</taxon>
        <taxon>Amphibia</taxon>
        <taxon>Batrachia</taxon>
        <taxon>Caudata</taxon>
        <taxon>Salamandroidea</taxon>
        <taxon>Salamandridae</taxon>
        <taxon>Pleurodelinae</taxon>
        <taxon>Pleurodeles</taxon>
    </lineage>
</organism>
<gene>
    <name evidence="1" type="ORF">NDU88_001049</name>
</gene>